<dbReference type="Proteomes" id="UP001183420">
    <property type="component" value="Unassembled WGS sequence"/>
</dbReference>
<proteinExistence type="predicted"/>
<dbReference type="EMBL" id="JAVREM010000061">
    <property type="protein sequence ID" value="MDT0322365.1"/>
    <property type="molecule type" value="Genomic_DNA"/>
</dbReference>
<evidence type="ECO:0000313" key="1">
    <source>
        <dbReference type="EMBL" id="MDT0322365.1"/>
    </source>
</evidence>
<gene>
    <name evidence="1" type="ORF">RNC47_28995</name>
</gene>
<evidence type="ECO:0000313" key="2">
    <source>
        <dbReference type="Proteomes" id="UP001183420"/>
    </source>
</evidence>
<dbReference type="RefSeq" id="WP_311602934.1">
    <property type="nucleotide sequence ID" value="NZ_JAVREM010000061.1"/>
</dbReference>
<protein>
    <recommendedName>
        <fullName evidence="3">Transposase</fullName>
    </recommendedName>
</protein>
<sequence length="60" mass="6649">MPVPYSHCPSTRERGVALRADQPNRATSWASTRRFGEFEKFLVTMDKTVPVGLDVSGASH</sequence>
<name>A0ABU2LXN5_9ACTN</name>
<accession>A0ABU2LXN5</accession>
<comment type="caution">
    <text evidence="1">The sequence shown here is derived from an EMBL/GenBank/DDBJ whole genome shotgun (WGS) entry which is preliminary data.</text>
</comment>
<reference evidence="2" key="1">
    <citation type="submission" date="2023-07" db="EMBL/GenBank/DDBJ databases">
        <title>30 novel species of actinomycetes from the DSMZ collection.</title>
        <authorList>
            <person name="Nouioui I."/>
        </authorList>
    </citation>
    <scope>NUCLEOTIDE SEQUENCE [LARGE SCALE GENOMIC DNA]</scope>
    <source>
        <strain evidence="2">DSM 44918</strain>
    </source>
</reference>
<organism evidence="1 2">
    <name type="scientific">Streptomyces millisiae</name>
    <dbReference type="NCBI Taxonomy" id="3075542"/>
    <lineage>
        <taxon>Bacteria</taxon>
        <taxon>Bacillati</taxon>
        <taxon>Actinomycetota</taxon>
        <taxon>Actinomycetes</taxon>
        <taxon>Kitasatosporales</taxon>
        <taxon>Streptomycetaceae</taxon>
        <taxon>Streptomyces</taxon>
    </lineage>
</organism>
<evidence type="ECO:0008006" key="3">
    <source>
        <dbReference type="Google" id="ProtNLM"/>
    </source>
</evidence>
<keyword evidence="2" id="KW-1185">Reference proteome</keyword>